<protein>
    <submittedName>
        <fullName evidence="1">Uncharacterized protein</fullName>
    </submittedName>
</protein>
<organism evidence="1 2">
    <name type="scientific">Labedaea rhizosphaerae</name>
    <dbReference type="NCBI Taxonomy" id="598644"/>
    <lineage>
        <taxon>Bacteria</taxon>
        <taxon>Bacillati</taxon>
        <taxon>Actinomycetota</taxon>
        <taxon>Actinomycetes</taxon>
        <taxon>Pseudonocardiales</taxon>
        <taxon>Pseudonocardiaceae</taxon>
        <taxon>Labedaea</taxon>
    </lineage>
</organism>
<gene>
    <name evidence="1" type="ORF">EV186_106451</name>
</gene>
<name>A0A4R6S4M6_LABRH</name>
<reference evidence="1 2" key="1">
    <citation type="submission" date="2019-03" db="EMBL/GenBank/DDBJ databases">
        <title>Genomic Encyclopedia of Type Strains, Phase IV (KMG-IV): sequencing the most valuable type-strain genomes for metagenomic binning, comparative biology and taxonomic classification.</title>
        <authorList>
            <person name="Goeker M."/>
        </authorList>
    </citation>
    <scope>NUCLEOTIDE SEQUENCE [LARGE SCALE GENOMIC DNA]</scope>
    <source>
        <strain evidence="1 2">DSM 45361</strain>
    </source>
</reference>
<keyword evidence="2" id="KW-1185">Reference proteome</keyword>
<comment type="caution">
    <text evidence="1">The sequence shown here is derived from an EMBL/GenBank/DDBJ whole genome shotgun (WGS) entry which is preliminary data.</text>
</comment>
<dbReference type="EMBL" id="SNXZ01000006">
    <property type="protein sequence ID" value="TDP94057.1"/>
    <property type="molecule type" value="Genomic_DNA"/>
</dbReference>
<evidence type="ECO:0000313" key="1">
    <source>
        <dbReference type="EMBL" id="TDP94057.1"/>
    </source>
</evidence>
<accession>A0A4R6S4M6</accession>
<dbReference type="OrthoDB" id="6167040at2"/>
<dbReference type="AlphaFoldDB" id="A0A4R6S4M6"/>
<proteinExistence type="predicted"/>
<dbReference type="Proteomes" id="UP000295444">
    <property type="component" value="Unassembled WGS sequence"/>
</dbReference>
<sequence>MAGLQHAVDEFGAYQGPEKSWLAFTAATAPAADFTRAAHRKAAHTWLNAWTCRIRYPRPGEPDVFGAGLSAWWRTWRTSLPPMDVSLSELSDAQVAAAGDCFAALTASPAAQTKTVRTFGPTAASKLMYALRPKALLPWDEMIATTLHGTRDRAAYVAHLRLARAWAQALLTESGVDEDALCARLGRPGRTLAKLLDEYCYIVYTRDAGK</sequence>
<evidence type="ECO:0000313" key="2">
    <source>
        <dbReference type="Proteomes" id="UP000295444"/>
    </source>
</evidence>